<dbReference type="SMART" id="SM00304">
    <property type="entry name" value="HAMP"/>
    <property type="match status" value="1"/>
</dbReference>
<dbReference type="Pfam" id="PF02518">
    <property type="entry name" value="HATPase_c"/>
    <property type="match status" value="1"/>
</dbReference>
<dbReference type="Pfam" id="PF06580">
    <property type="entry name" value="His_kinase"/>
    <property type="match status" value="1"/>
</dbReference>
<evidence type="ECO:0000256" key="4">
    <source>
        <dbReference type="ARBA" id="ARBA00022679"/>
    </source>
</evidence>
<dbReference type="Gene3D" id="3.30.565.10">
    <property type="entry name" value="Histidine kinase-like ATPase, C-terminal domain"/>
    <property type="match status" value="1"/>
</dbReference>
<gene>
    <name evidence="14" type="ORF">OOJ94_10805</name>
</gene>
<sequence>MGSIKKQVVWLFIFISLTLIGTIYGAMRIELARNVMPINTTMTQQMVDDRGNQIDDWFGERLSELRLLANLSGQRKYTRQQLFNETKALSGFDKHNYVSIRLVSRDGISYSDSFPSFSVRHRTYYREMQRYPKRVYTVSNLLTSQEDHQSIVIILYRLTQPLPDHTAYVAAAIPLTKVEALTHDLSIYDGTGMLLGRGTDSPQIDPQKELLLTTKLNKLPQWKVNYVVQKKELREGTQHLIRLLLIIILVVIALLGLLLILLLRRIVRPIENLTRSMNEIQNGGYAIRATVEGPQEIRMLATTFNQTLDRVYENETKYREATIQVLQAQIQPHFLYNTLDTIQWQIMGDETDDALMMIENLSVFFRKGLNHGREFMTLRDEIIHVQSYFKIQAVRFPKIRQLSIDIDDSLMDQPVMHFILQPLVENAINHGLRCSENTDNELKISASLISSTQLKLMVSNNGKPISKELVRKLNDGSYNAGQNSYGIYNIRHRLKLVYSGRAYLRYHSNEKLTTAVLVLPLVDESL</sequence>
<comment type="caution">
    <text evidence="14">The sequence shown here is derived from an EMBL/GenBank/DDBJ whole genome shotgun (WGS) entry which is preliminary data.</text>
</comment>
<dbReference type="EMBL" id="JAPEQV010000012">
    <property type="protein sequence ID" value="MDF2313311.1"/>
    <property type="molecule type" value="Genomic_DNA"/>
</dbReference>
<dbReference type="Proteomes" id="UP001151834">
    <property type="component" value="Unassembled WGS sequence"/>
</dbReference>
<evidence type="ECO:0000313" key="15">
    <source>
        <dbReference type="Proteomes" id="UP001151834"/>
    </source>
</evidence>
<dbReference type="SUPFAM" id="SSF55874">
    <property type="entry name" value="ATPase domain of HSP90 chaperone/DNA topoisomerase II/histidine kinase"/>
    <property type="match status" value="1"/>
</dbReference>
<feature type="transmembrane region" description="Helical" evidence="12">
    <location>
        <begin position="240"/>
        <end position="263"/>
    </location>
</feature>
<feature type="domain" description="HAMP" evidence="13">
    <location>
        <begin position="264"/>
        <end position="316"/>
    </location>
</feature>
<keyword evidence="3" id="KW-0597">Phosphoprotein</keyword>
<organism evidence="14 15">
    <name type="scientific">Lactiplantibacillus pentosus</name>
    <name type="common">Lactobacillus pentosus</name>
    <dbReference type="NCBI Taxonomy" id="1589"/>
    <lineage>
        <taxon>Bacteria</taxon>
        <taxon>Bacillati</taxon>
        <taxon>Bacillota</taxon>
        <taxon>Bacilli</taxon>
        <taxon>Lactobacillales</taxon>
        <taxon>Lactobacillaceae</taxon>
        <taxon>Lactiplantibacillus</taxon>
    </lineage>
</organism>
<dbReference type="InterPro" id="IPR003594">
    <property type="entry name" value="HATPase_dom"/>
</dbReference>
<dbReference type="InterPro" id="IPR050640">
    <property type="entry name" value="Bact_2-comp_sensor_kinase"/>
</dbReference>
<reference evidence="14" key="1">
    <citation type="submission" date="2022-11" db="EMBL/GenBank/DDBJ databases">
        <authorList>
            <person name="Wang Z."/>
        </authorList>
    </citation>
    <scope>NUCLEOTIDE SEQUENCE</scope>
    <source>
        <strain evidence="14">P2000</strain>
    </source>
</reference>
<keyword evidence="9 12" id="KW-1133">Transmembrane helix</keyword>
<evidence type="ECO:0000256" key="8">
    <source>
        <dbReference type="ARBA" id="ARBA00022840"/>
    </source>
</evidence>
<dbReference type="Pfam" id="PF00672">
    <property type="entry name" value="HAMP"/>
    <property type="match status" value="1"/>
</dbReference>
<dbReference type="InterPro" id="IPR003660">
    <property type="entry name" value="HAMP_dom"/>
</dbReference>
<comment type="subcellular location">
    <subcellularLocation>
        <location evidence="1">Cell membrane</location>
        <topology evidence="1">Multi-pass membrane protein</topology>
    </subcellularLocation>
</comment>
<dbReference type="RefSeq" id="WP_050338194.1">
    <property type="nucleotide sequence ID" value="NZ_CP099551.1"/>
</dbReference>
<evidence type="ECO:0000256" key="12">
    <source>
        <dbReference type="SAM" id="Phobius"/>
    </source>
</evidence>
<keyword evidence="8" id="KW-0067">ATP-binding</keyword>
<keyword evidence="7 14" id="KW-0418">Kinase</keyword>
<accession>A0AAX6LFF7</accession>
<evidence type="ECO:0000256" key="7">
    <source>
        <dbReference type="ARBA" id="ARBA00022777"/>
    </source>
</evidence>
<evidence type="ECO:0000256" key="10">
    <source>
        <dbReference type="ARBA" id="ARBA00023012"/>
    </source>
</evidence>
<dbReference type="GO" id="GO:0005886">
    <property type="term" value="C:plasma membrane"/>
    <property type="evidence" value="ECO:0007669"/>
    <property type="project" value="UniProtKB-SubCell"/>
</dbReference>
<evidence type="ECO:0000256" key="2">
    <source>
        <dbReference type="ARBA" id="ARBA00022475"/>
    </source>
</evidence>
<dbReference type="AlphaFoldDB" id="A0AAX6LFF7"/>
<keyword evidence="4" id="KW-0808">Transferase</keyword>
<keyword evidence="2" id="KW-1003">Cell membrane</keyword>
<evidence type="ECO:0000259" key="13">
    <source>
        <dbReference type="PROSITE" id="PS50885"/>
    </source>
</evidence>
<evidence type="ECO:0000256" key="9">
    <source>
        <dbReference type="ARBA" id="ARBA00022989"/>
    </source>
</evidence>
<reference evidence="14" key="2">
    <citation type="journal article" date="2023" name="Front Nutr">
        <title>Lactiplantibacillus pentosus P2020 protects the hyperuricemia and renal inflammation in mice.</title>
        <authorList>
            <person name="Wang Z."/>
            <person name="Song L."/>
            <person name="Li X."/>
            <person name="Xiao Y."/>
            <person name="Huang Y."/>
            <person name="Zhang Y."/>
            <person name="Li J."/>
            <person name="Li M."/>
            <person name="Ren Z."/>
        </authorList>
    </citation>
    <scope>NUCLEOTIDE SEQUENCE</scope>
    <source>
        <strain evidence="14">P2000</strain>
    </source>
</reference>
<dbReference type="GO" id="GO:0000155">
    <property type="term" value="F:phosphorelay sensor kinase activity"/>
    <property type="evidence" value="ECO:0007669"/>
    <property type="project" value="InterPro"/>
</dbReference>
<evidence type="ECO:0000256" key="3">
    <source>
        <dbReference type="ARBA" id="ARBA00022553"/>
    </source>
</evidence>
<keyword evidence="5 12" id="KW-0812">Transmembrane</keyword>
<dbReference type="InterPro" id="IPR010559">
    <property type="entry name" value="Sig_transdc_His_kin_internal"/>
</dbReference>
<evidence type="ECO:0000256" key="5">
    <source>
        <dbReference type="ARBA" id="ARBA00022692"/>
    </source>
</evidence>
<dbReference type="PANTHER" id="PTHR34220:SF11">
    <property type="entry name" value="SENSOR PROTEIN KINASE HPTS"/>
    <property type="match status" value="1"/>
</dbReference>
<dbReference type="PANTHER" id="PTHR34220">
    <property type="entry name" value="SENSOR HISTIDINE KINASE YPDA"/>
    <property type="match status" value="1"/>
</dbReference>
<keyword evidence="10" id="KW-0902">Two-component regulatory system</keyword>
<dbReference type="GO" id="GO:0005524">
    <property type="term" value="F:ATP binding"/>
    <property type="evidence" value="ECO:0007669"/>
    <property type="project" value="UniProtKB-KW"/>
</dbReference>
<dbReference type="InterPro" id="IPR036890">
    <property type="entry name" value="HATPase_C_sf"/>
</dbReference>
<proteinExistence type="predicted"/>
<name>A0AAX6LFF7_LACPE</name>
<evidence type="ECO:0000256" key="11">
    <source>
        <dbReference type="ARBA" id="ARBA00023136"/>
    </source>
</evidence>
<evidence type="ECO:0000256" key="1">
    <source>
        <dbReference type="ARBA" id="ARBA00004651"/>
    </source>
</evidence>
<keyword evidence="11 12" id="KW-0472">Membrane</keyword>
<keyword evidence="6" id="KW-0547">Nucleotide-binding</keyword>
<dbReference type="Gene3D" id="6.10.340.10">
    <property type="match status" value="1"/>
</dbReference>
<dbReference type="SUPFAM" id="SSF158472">
    <property type="entry name" value="HAMP domain-like"/>
    <property type="match status" value="1"/>
</dbReference>
<evidence type="ECO:0000256" key="6">
    <source>
        <dbReference type="ARBA" id="ARBA00022741"/>
    </source>
</evidence>
<protein>
    <submittedName>
        <fullName evidence="14">Histidine kinase</fullName>
    </submittedName>
</protein>
<evidence type="ECO:0000313" key="14">
    <source>
        <dbReference type="EMBL" id="MDF2313311.1"/>
    </source>
</evidence>
<dbReference type="CDD" id="cd06225">
    <property type="entry name" value="HAMP"/>
    <property type="match status" value="1"/>
</dbReference>
<dbReference type="PROSITE" id="PS50885">
    <property type="entry name" value="HAMP"/>
    <property type="match status" value="1"/>
</dbReference>